<evidence type="ECO:0000256" key="5">
    <source>
        <dbReference type="ARBA" id="ARBA00023002"/>
    </source>
</evidence>
<dbReference type="Gene3D" id="3.30.360.10">
    <property type="entry name" value="Dihydrodipicolinate Reductase, domain 2"/>
    <property type="match status" value="1"/>
</dbReference>
<dbReference type="SUPFAM" id="SSF55347">
    <property type="entry name" value="Glyceraldehyde-3-phosphate dehydrogenase-like, C-terminal domain"/>
    <property type="match status" value="1"/>
</dbReference>
<dbReference type="PANTHER" id="PTHR23429:SF0">
    <property type="entry name" value="GLUCOSE-6-PHOSPHATE 1-DEHYDROGENASE"/>
    <property type="match status" value="1"/>
</dbReference>
<comment type="catalytic activity">
    <reaction evidence="7">
        <text>D-glucose 6-phosphate + NADP(+) = 6-phospho-D-glucono-1,5-lactone + NADPH + H(+)</text>
        <dbReference type="Rhea" id="RHEA:15841"/>
        <dbReference type="ChEBI" id="CHEBI:15378"/>
        <dbReference type="ChEBI" id="CHEBI:57783"/>
        <dbReference type="ChEBI" id="CHEBI:57955"/>
        <dbReference type="ChEBI" id="CHEBI:58349"/>
        <dbReference type="ChEBI" id="CHEBI:61548"/>
        <dbReference type="EC" id="1.1.1.49"/>
    </reaction>
</comment>
<dbReference type="EC" id="1.1.1.49" evidence="7"/>
<evidence type="ECO:0000256" key="6">
    <source>
        <dbReference type="ARBA" id="ARBA00023277"/>
    </source>
</evidence>
<dbReference type="HAMAP" id="MF_00966">
    <property type="entry name" value="G6PD"/>
    <property type="match status" value="1"/>
</dbReference>
<dbReference type="Gene3D" id="3.40.50.720">
    <property type="entry name" value="NAD(P)-binding Rossmann-like Domain"/>
    <property type="match status" value="1"/>
</dbReference>
<comment type="pathway">
    <text evidence="1 7">Carbohydrate degradation; pentose phosphate pathway; D-ribulose 5-phosphate from D-glucose 6-phosphate (oxidative stage): step 1/3.</text>
</comment>
<evidence type="ECO:0000256" key="7">
    <source>
        <dbReference type="RuleBase" id="RU362120"/>
    </source>
</evidence>
<dbReference type="InterPro" id="IPR001282">
    <property type="entry name" value="G6P_DH"/>
</dbReference>
<evidence type="ECO:0000256" key="3">
    <source>
        <dbReference type="ARBA" id="ARBA00022526"/>
    </source>
</evidence>
<dbReference type="GO" id="GO:0050661">
    <property type="term" value="F:NADP binding"/>
    <property type="evidence" value="ECO:0007669"/>
    <property type="project" value="InterPro"/>
</dbReference>
<feature type="domain" description="Glucose-6-phosphate dehydrogenase NAD-binding" evidence="8">
    <location>
        <begin position="21"/>
        <end position="199"/>
    </location>
</feature>
<evidence type="ECO:0000256" key="2">
    <source>
        <dbReference type="ARBA" id="ARBA00009975"/>
    </source>
</evidence>
<keyword evidence="4 7" id="KW-0521">NADP</keyword>
<dbReference type="AlphaFoldDB" id="A0A1Z5JF93"/>
<dbReference type="InterPro" id="IPR036291">
    <property type="entry name" value="NAD(P)-bd_dom_sf"/>
</dbReference>
<dbReference type="Pfam" id="PF00479">
    <property type="entry name" value="G6PD_N"/>
    <property type="match status" value="1"/>
</dbReference>
<evidence type="ECO:0000259" key="8">
    <source>
        <dbReference type="Pfam" id="PF00479"/>
    </source>
</evidence>
<dbReference type="PIRSF" id="PIRSF000110">
    <property type="entry name" value="G6PD"/>
    <property type="match status" value="1"/>
</dbReference>
<dbReference type="GO" id="GO:0004345">
    <property type="term" value="F:glucose-6-phosphate dehydrogenase activity"/>
    <property type="evidence" value="ECO:0007669"/>
    <property type="project" value="UniProtKB-EC"/>
</dbReference>
<dbReference type="FunCoup" id="A0A1Z5JF93">
    <property type="interactions" value="240"/>
</dbReference>
<evidence type="ECO:0000313" key="11">
    <source>
        <dbReference type="Proteomes" id="UP000198406"/>
    </source>
</evidence>
<dbReference type="Proteomes" id="UP000198406">
    <property type="component" value="Unassembled WGS sequence"/>
</dbReference>
<gene>
    <name evidence="10" type="ORF">FisN_13Lh107</name>
</gene>
<dbReference type="InterPro" id="IPR022674">
    <property type="entry name" value="G6P_DH_NAD-bd"/>
</dbReference>
<name>A0A1Z5JF93_FISSO</name>
<dbReference type="EMBL" id="BDSP01000053">
    <property type="protein sequence ID" value="GAX12639.1"/>
    <property type="molecule type" value="Genomic_DNA"/>
</dbReference>
<dbReference type="InterPro" id="IPR019796">
    <property type="entry name" value="G6P_DH_AS"/>
</dbReference>
<sequence>MCDEVIDEEKTWREDYLTILVLGASGDLAQKKTYPSLINLYAWKLLPKNVQIIGLARSEMTNEELRNRLKPHLVEKNGHSKETIDDFLNLCTYQSAPSYGDKETFKSIAKNMEEFEKRTPANRLFYFAIPPSVFSETALAIKETCMQDKEKGWSRLIVEKPFGKDLQTFEELNQTLSEHFSEENLYRIDHYLGKELVQNLLILRFSNVWFERVWNTDSIQCVILTFKESIGIEGRGGYFDEYGIIRDIFQNHLLQVLALLAMEPPTMADGPDAGTFIRDAKVKVLRSIKPLTLDDVILGQYDGYAENSTITNKDSKTATFAALRLFINTPRWHNVPIIMKAGKALNEGKAEMRIQFKDAPAGQFIFQGQACPRNELVMRMQPKEAIYMKTNVKSPGFTSTPIQSELEVNYDSRFEANCNPDAYTRLILDVIRGRHSAFVRDDELRYAWEIFTPLLHEIERSGVTPIVYKQGSRGPPEADDFIEKKAGYIRNKDYKF</sequence>
<dbReference type="UniPathway" id="UPA00115">
    <property type="reaction ID" value="UER00408"/>
</dbReference>
<dbReference type="InParanoid" id="A0A1Z5JF93"/>
<keyword evidence="5 7" id="KW-0560">Oxidoreductase</keyword>
<feature type="domain" description="Glucose-6-phosphate dehydrogenase C-terminal" evidence="9">
    <location>
        <begin position="201"/>
        <end position="485"/>
    </location>
</feature>
<comment type="caution">
    <text evidence="10">The sequence shown here is derived from an EMBL/GenBank/DDBJ whole genome shotgun (WGS) entry which is preliminary data.</text>
</comment>
<keyword evidence="3 7" id="KW-0313">Glucose metabolism</keyword>
<reference evidence="10 11" key="1">
    <citation type="journal article" date="2015" name="Plant Cell">
        <title>Oil accumulation by the oleaginous diatom Fistulifera solaris as revealed by the genome and transcriptome.</title>
        <authorList>
            <person name="Tanaka T."/>
            <person name="Maeda Y."/>
            <person name="Veluchamy A."/>
            <person name="Tanaka M."/>
            <person name="Abida H."/>
            <person name="Marechal E."/>
            <person name="Bowler C."/>
            <person name="Muto M."/>
            <person name="Sunaga Y."/>
            <person name="Tanaka M."/>
            <person name="Yoshino T."/>
            <person name="Taniguchi T."/>
            <person name="Fukuda Y."/>
            <person name="Nemoto M."/>
            <person name="Matsumoto M."/>
            <person name="Wong P.S."/>
            <person name="Aburatani S."/>
            <person name="Fujibuchi W."/>
        </authorList>
    </citation>
    <scope>NUCLEOTIDE SEQUENCE [LARGE SCALE GENOMIC DNA]</scope>
    <source>
        <strain evidence="10 11">JPCC DA0580</strain>
    </source>
</reference>
<accession>A0A1Z5JF93</accession>
<evidence type="ECO:0000256" key="4">
    <source>
        <dbReference type="ARBA" id="ARBA00022857"/>
    </source>
</evidence>
<comment type="similarity">
    <text evidence="2 7">Belongs to the glucose-6-phosphate dehydrogenase family.</text>
</comment>
<dbReference type="SUPFAM" id="SSF51735">
    <property type="entry name" value="NAD(P)-binding Rossmann-fold domains"/>
    <property type="match status" value="1"/>
</dbReference>
<keyword evidence="6 7" id="KW-0119">Carbohydrate metabolism</keyword>
<dbReference type="InterPro" id="IPR022675">
    <property type="entry name" value="G6P_DH_C"/>
</dbReference>
<dbReference type="Pfam" id="PF02781">
    <property type="entry name" value="G6PD_C"/>
    <property type="match status" value="1"/>
</dbReference>
<dbReference type="OrthoDB" id="60984at2759"/>
<dbReference type="GO" id="GO:0009051">
    <property type="term" value="P:pentose-phosphate shunt, oxidative branch"/>
    <property type="evidence" value="ECO:0007669"/>
    <property type="project" value="TreeGrafter"/>
</dbReference>
<proteinExistence type="inferred from homology"/>
<comment type="function">
    <text evidence="7">Catalyzes the rate-limiting step of the oxidative pentose-phosphate pathway, which represents a route for the dissimilation of carbohydrates besides glycolysis.</text>
</comment>
<dbReference type="PRINTS" id="PR00079">
    <property type="entry name" value="G6PDHDRGNASE"/>
</dbReference>
<evidence type="ECO:0000256" key="1">
    <source>
        <dbReference type="ARBA" id="ARBA00004937"/>
    </source>
</evidence>
<dbReference type="PANTHER" id="PTHR23429">
    <property type="entry name" value="GLUCOSE-6-PHOSPHATE 1-DEHYDROGENASE G6PD"/>
    <property type="match status" value="1"/>
</dbReference>
<dbReference type="PROSITE" id="PS00069">
    <property type="entry name" value="G6P_DEHYDROGENASE"/>
    <property type="match status" value="1"/>
</dbReference>
<keyword evidence="11" id="KW-1185">Reference proteome</keyword>
<evidence type="ECO:0000259" key="9">
    <source>
        <dbReference type="Pfam" id="PF02781"/>
    </source>
</evidence>
<dbReference type="GO" id="GO:0006006">
    <property type="term" value="P:glucose metabolic process"/>
    <property type="evidence" value="ECO:0007669"/>
    <property type="project" value="UniProtKB-KW"/>
</dbReference>
<protein>
    <recommendedName>
        <fullName evidence="7">Glucose-6-phosphate 1-dehydrogenase</fullName>
        <ecNumber evidence="7">1.1.1.49</ecNumber>
    </recommendedName>
</protein>
<evidence type="ECO:0000313" key="10">
    <source>
        <dbReference type="EMBL" id="GAX12639.1"/>
    </source>
</evidence>
<organism evidence="10 11">
    <name type="scientific">Fistulifera solaris</name>
    <name type="common">Oleaginous diatom</name>
    <dbReference type="NCBI Taxonomy" id="1519565"/>
    <lineage>
        <taxon>Eukaryota</taxon>
        <taxon>Sar</taxon>
        <taxon>Stramenopiles</taxon>
        <taxon>Ochrophyta</taxon>
        <taxon>Bacillariophyta</taxon>
        <taxon>Bacillariophyceae</taxon>
        <taxon>Bacillariophycidae</taxon>
        <taxon>Naviculales</taxon>
        <taxon>Naviculaceae</taxon>
        <taxon>Fistulifera</taxon>
    </lineage>
</organism>
<dbReference type="NCBIfam" id="TIGR00871">
    <property type="entry name" value="zwf"/>
    <property type="match status" value="1"/>
</dbReference>